<dbReference type="RefSeq" id="XP_067804628.1">
    <property type="nucleotide sequence ID" value="XM_067945837.1"/>
</dbReference>
<dbReference type="AlphaFoldDB" id="A0AAD9UQ94"/>
<evidence type="ECO:0000313" key="1">
    <source>
        <dbReference type="EMBL" id="KAK2197786.1"/>
    </source>
</evidence>
<dbReference type="EMBL" id="JALLKP010000001">
    <property type="protein sequence ID" value="KAK2197786.1"/>
    <property type="molecule type" value="Genomic_DNA"/>
</dbReference>
<gene>
    <name evidence="1" type="ORF">BdWA1_000789</name>
</gene>
<sequence>MAPRNLGPFTIVYKDPFNVWAEVKDQVEGLFPIYIENASTSRSATSSARYNLHPSKSAHGSQEGLQFAGAAACRLVGEACSLLQAYHRQEYQMGSSNLVGEERQALKGQELVPKAHLRLYVLPPIHPDLYKARVKAELKSWLSQKAACDWIILYGLCDSSDEASVKLNAKTLSKIRTLVSKYTSLGNRLVAVPMVGIKLVDADAKIIRISVQRDKTLYKNWQDLSKTMAQLLVRSLEEMHGKLLKTTREIKVVDASTISKWLGAHEQLLELYGKVGMLHKALDGYVSLLQEARARLERTCTAADFATSPFYSLNRPTVAFRSNGPNVSAEPNASSALVEPGSAAVSDSVSYVGFCNLVAWHIIEILQQLETPSRVVCMCNVALDVLLDFYALASSNEKGLLWIACTALGAADYLTKCLERLEGNFLEGDFFDGNLLEGNLSPLGGGATVTPENQKGLKEIQEGPLSFSTLDLALEIAQINCQNVFKSCNRCLGYIYSVGRTSIKRLGPSARALLNSRGVLHEYMEHHQALVDPKNKEDGMDSSLENVRGHEARQDCDIEKLLLQRIAECLGKGDLYRGCNVTRHLLSVDEASEFIHRDSRLLGWHKVYSMVHATNLISFFAWVEPSLILSSSDELMHKLIGLHLESIEPNRALCMHSPVEMEPASVSHYMESLYRARLHLTGSFARSTSLRDFQDSQDFGGIVTLTRPTDRLVLWVLLDQTCGGGQVDPRVKLHGTLSLTLAPSRGRESVGEPGVEQKLGENIGHHVQLKWGANRVEIDKSVFPTGTWTITKVALELKGTDGGQLLSCRIPGAIPLDFVSSVAHALARLGGCDGTPSLAVAMTSPEIQVREPPRVLFTLSNVNGDLLVHAGCRHFLRVRGTFVEPLQVDGGSLELVIRCFGQELWRGSSVTISHVPSLDYEWEVDLMVPQNALGNLECQFDLEGAPQEWGRVSEIVKVPTTLPFIPTNATGIEIECACTMLELISATFKDLKLISTPTMIPRGAKVQLGSVPEDMDGEIIFEYRVYRKKENMDLELVSPVLTYALGSPLRGDLLSVWIQGPHVGHVNCEMNYTLEFACNTRTRVDYKINLDPKWLIGGPMEAVGLVLDDANGFKCTIPFKLVGLVEGILSLPHFEITCALPVKVKGDNVLILPSQSQSRLL</sequence>
<dbReference type="Proteomes" id="UP001214638">
    <property type="component" value="Unassembled WGS sequence"/>
</dbReference>
<dbReference type="GeneID" id="94335087"/>
<proteinExistence type="predicted"/>
<organism evidence="1 2">
    <name type="scientific">Babesia duncani</name>
    <dbReference type="NCBI Taxonomy" id="323732"/>
    <lineage>
        <taxon>Eukaryota</taxon>
        <taxon>Sar</taxon>
        <taxon>Alveolata</taxon>
        <taxon>Apicomplexa</taxon>
        <taxon>Aconoidasida</taxon>
        <taxon>Piroplasmida</taxon>
        <taxon>Babesiidae</taxon>
        <taxon>Babesia</taxon>
    </lineage>
</organism>
<name>A0AAD9UQ94_9APIC</name>
<evidence type="ECO:0000313" key="2">
    <source>
        <dbReference type="Proteomes" id="UP001214638"/>
    </source>
</evidence>
<keyword evidence="2" id="KW-1185">Reference proteome</keyword>
<reference evidence="1" key="1">
    <citation type="journal article" date="2023" name="Nat. Microbiol.">
        <title>Babesia duncani multi-omics identifies virulence factors and drug targets.</title>
        <authorList>
            <person name="Singh P."/>
            <person name="Lonardi S."/>
            <person name="Liang Q."/>
            <person name="Vydyam P."/>
            <person name="Khabirova E."/>
            <person name="Fang T."/>
            <person name="Gihaz S."/>
            <person name="Thekkiniath J."/>
            <person name="Munshi M."/>
            <person name="Abel S."/>
            <person name="Ciampossin L."/>
            <person name="Batugedara G."/>
            <person name="Gupta M."/>
            <person name="Lu X.M."/>
            <person name="Lenz T."/>
            <person name="Chakravarty S."/>
            <person name="Cornillot E."/>
            <person name="Hu Y."/>
            <person name="Ma W."/>
            <person name="Gonzalez L.M."/>
            <person name="Sanchez S."/>
            <person name="Estrada K."/>
            <person name="Sanchez-Flores A."/>
            <person name="Montero E."/>
            <person name="Harb O.S."/>
            <person name="Le Roch K.G."/>
            <person name="Mamoun C.B."/>
        </authorList>
    </citation>
    <scope>NUCLEOTIDE SEQUENCE</scope>
    <source>
        <strain evidence="1">WA1</strain>
    </source>
</reference>
<protein>
    <submittedName>
        <fullName evidence="1">Uncharacterized protein</fullName>
    </submittedName>
</protein>
<dbReference type="KEGG" id="bdw:94335087"/>
<accession>A0AAD9UQ94</accession>
<comment type="caution">
    <text evidence="1">The sequence shown here is derived from an EMBL/GenBank/DDBJ whole genome shotgun (WGS) entry which is preliminary data.</text>
</comment>